<accession>A0A923ND74</accession>
<dbReference type="Proteomes" id="UP000644115">
    <property type="component" value="Unassembled WGS sequence"/>
</dbReference>
<keyword evidence="4 8" id="KW-0573">Peptidoglycan synthesis</keyword>
<feature type="binding site" evidence="8">
    <location>
        <begin position="188"/>
        <end position="189"/>
    </location>
    <ligand>
        <name>substrate</name>
    </ligand>
</feature>
<dbReference type="PANTHER" id="PTHR21198">
    <property type="entry name" value="GLUTAMATE RACEMASE"/>
    <property type="match status" value="1"/>
</dbReference>
<evidence type="ECO:0000256" key="1">
    <source>
        <dbReference type="ARBA" id="ARBA00001602"/>
    </source>
</evidence>
<feature type="binding site" evidence="8">
    <location>
        <begin position="10"/>
        <end position="11"/>
    </location>
    <ligand>
        <name>substrate</name>
    </ligand>
</feature>
<gene>
    <name evidence="8" type="primary">murI</name>
    <name evidence="9" type="ORF">H8876_03065</name>
</gene>
<evidence type="ECO:0000256" key="8">
    <source>
        <dbReference type="HAMAP-Rule" id="MF_00258"/>
    </source>
</evidence>
<keyword evidence="6 8" id="KW-0961">Cell wall biogenesis/degradation</keyword>
<organism evidence="9 10">
    <name type="scientific">Lentihominibacter faecis</name>
    <dbReference type="NCBI Taxonomy" id="2764712"/>
    <lineage>
        <taxon>Bacteria</taxon>
        <taxon>Bacillati</taxon>
        <taxon>Bacillota</taxon>
        <taxon>Clostridia</taxon>
        <taxon>Peptostreptococcales</taxon>
        <taxon>Anaerovoracaceae</taxon>
        <taxon>Lentihominibacter</taxon>
    </lineage>
</organism>
<dbReference type="EC" id="5.1.1.3" evidence="2 8"/>
<dbReference type="FunFam" id="3.40.50.1860:FF:000002">
    <property type="entry name" value="Glutamate racemase"/>
    <property type="match status" value="1"/>
</dbReference>
<comment type="similarity">
    <text evidence="8">Belongs to the aspartate/glutamate racemases family.</text>
</comment>
<comment type="caution">
    <text evidence="9">The sequence shown here is derived from an EMBL/GenBank/DDBJ whole genome shotgun (WGS) entry which is preliminary data.</text>
</comment>
<dbReference type="NCBIfam" id="TIGR00067">
    <property type="entry name" value="glut_race"/>
    <property type="match status" value="1"/>
</dbReference>
<dbReference type="HAMAP" id="MF_00258">
    <property type="entry name" value="Glu_racemase"/>
    <property type="match status" value="1"/>
</dbReference>
<evidence type="ECO:0000256" key="7">
    <source>
        <dbReference type="ARBA" id="ARBA00070053"/>
    </source>
</evidence>
<dbReference type="InterPro" id="IPR001920">
    <property type="entry name" value="Asp/Glu_race"/>
</dbReference>
<dbReference type="PANTHER" id="PTHR21198:SF2">
    <property type="entry name" value="GLUTAMATE RACEMASE"/>
    <property type="match status" value="1"/>
</dbReference>
<keyword evidence="3 8" id="KW-0133">Cell shape</keyword>
<evidence type="ECO:0000256" key="2">
    <source>
        <dbReference type="ARBA" id="ARBA00013090"/>
    </source>
</evidence>
<dbReference type="SUPFAM" id="SSF53681">
    <property type="entry name" value="Aspartate/glutamate racemase"/>
    <property type="match status" value="2"/>
</dbReference>
<evidence type="ECO:0000313" key="10">
    <source>
        <dbReference type="Proteomes" id="UP000644115"/>
    </source>
</evidence>
<evidence type="ECO:0000313" key="9">
    <source>
        <dbReference type="EMBL" id="MBC5998981.1"/>
    </source>
</evidence>
<protein>
    <recommendedName>
        <fullName evidence="7 8">Glutamate racemase</fullName>
        <ecNumber evidence="2 8">5.1.1.3</ecNumber>
    </recommendedName>
</protein>
<evidence type="ECO:0000256" key="5">
    <source>
        <dbReference type="ARBA" id="ARBA00023235"/>
    </source>
</evidence>
<dbReference type="Pfam" id="PF01177">
    <property type="entry name" value="Asp_Glu_race"/>
    <property type="match status" value="1"/>
</dbReference>
<keyword evidence="5 8" id="KW-0413">Isomerase</keyword>
<dbReference type="EMBL" id="JACRWC010000042">
    <property type="protein sequence ID" value="MBC5998981.1"/>
    <property type="molecule type" value="Genomic_DNA"/>
</dbReference>
<dbReference type="Gene3D" id="3.40.50.1860">
    <property type="match status" value="2"/>
</dbReference>
<feature type="active site" description="Proton donor/acceptor" evidence="8">
    <location>
        <position position="187"/>
    </location>
</feature>
<dbReference type="GO" id="GO:0009252">
    <property type="term" value="P:peptidoglycan biosynthetic process"/>
    <property type="evidence" value="ECO:0007669"/>
    <property type="project" value="UniProtKB-UniRule"/>
</dbReference>
<comment type="catalytic activity">
    <reaction evidence="1 8">
        <text>L-glutamate = D-glutamate</text>
        <dbReference type="Rhea" id="RHEA:12813"/>
        <dbReference type="ChEBI" id="CHEBI:29985"/>
        <dbReference type="ChEBI" id="CHEBI:29986"/>
        <dbReference type="EC" id="5.1.1.3"/>
    </reaction>
</comment>
<dbReference type="GO" id="GO:0008360">
    <property type="term" value="P:regulation of cell shape"/>
    <property type="evidence" value="ECO:0007669"/>
    <property type="project" value="UniProtKB-KW"/>
</dbReference>
<evidence type="ECO:0000256" key="4">
    <source>
        <dbReference type="ARBA" id="ARBA00022984"/>
    </source>
</evidence>
<dbReference type="InterPro" id="IPR004391">
    <property type="entry name" value="Glu_race"/>
</dbReference>
<name>A0A923ND74_9FIRM</name>
<dbReference type="AlphaFoldDB" id="A0A923ND74"/>
<feature type="binding site" evidence="8">
    <location>
        <begin position="74"/>
        <end position="75"/>
    </location>
    <ligand>
        <name>substrate</name>
    </ligand>
</feature>
<comment type="pathway">
    <text evidence="8">Cell wall biogenesis; peptidoglycan biosynthesis.</text>
</comment>
<dbReference type="GO" id="GO:0008881">
    <property type="term" value="F:glutamate racemase activity"/>
    <property type="evidence" value="ECO:0007669"/>
    <property type="project" value="UniProtKB-UniRule"/>
</dbReference>
<reference evidence="9" key="1">
    <citation type="submission" date="2020-08" db="EMBL/GenBank/DDBJ databases">
        <authorList>
            <person name="Liu C."/>
            <person name="Sun Q."/>
        </authorList>
    </citation>
    <scope>NUCLEOTIDE SEQUENCE</scope>
    <source>
        <strain evidence="9">BX16</strain>
    </source>
</reference>
<dbReference type="RefSeq" id="WP_249286468.1">
    <property type="nucleotide sequence ID" value="NZ_JACRWC010000042.1"/>
</dbReference>
<feature type="binding site" evidence="8">
    <location>
        <begin position="42"/>
        <end position="43"/>
    </location>
    <ligand>
        <name>substrate</name>
    </ligand>
</feature>
<evidence type="ECO:0000256" key="3">
    <source>
        <dbReference type="ARBA" id="ARBA00022960"/>
    </source>
</evidence>
<feature type="active site" description="Proton donor/acceptor" evidence="8">
    <location>
        <position position="73"/>
    </location>
</feature>
<dbReference type="InterPro" id="IPR015942">
    <property type="entry name" value="Asp/Glu/hydantoin_racemase"/>
</dbReference>
<dbReference type="InterPro" id="IPR033134">
    <property type="entry name" value="Asp/Glu_racemase_AS_2"/>
</dbReference>
<evidence type="ECO:0000256" key="6">
    <source>
        <dbReference type="ARBA" id="ARBA00023316"/>
    </source>
</evidence>
<comment type="function">
    <text evidence="8">Provides the (R)-glutamate required for cell wall biosynthesis.</text>
</comment>
<dbReference type="PROSITE" id="PS00924">
    <property type="entry name" value="ASP_GLU_RACEMASE_2"/>
    <property type="match status" value="1"/>
</dbReference>
<keyword evidence="10" id="KW-1185">Reference proteome</keyword>
<sequence length="278" mass="31179">MDNRPIGFFDSGLGGLTCIPHMMRDLPEEKIIYFGDTARTPYGSKAANTIRSFSMEIADFLVKSDVKMIVIACNTVSATCVEDLRKRFPQIPILGIIEPAAKAVAGSCRAGSRIGIIGTKVTISSGAYKKAIQARNPELKIFETACPAFVPLIEEGIIENDIMDLTIQYYMDDFIRENDIDTIVLGCTHYPWIQKNIARIYPDLHIINPSSIIVDTIREIIQERDMAAKGSSFENIFYASDLSENFVNMIDSIFEGEDEDARVKFLNFDLEQGDKYEF</sequence>
<dbReference type="GO" id="GO:0071555">
    <property type="term" value="P:cell wall organization"/>
    <property type="evidence" value="ECO:0007669"/>
    <property type="project" value="UniProtKB-KW"/>
</dbReference>
<proteinExistence type="inferred from homology"/>